<dbReference type="GO" id="GO:0043531">
    <property type="term" value="F:ADP binding"/>
    <property type="evidence" value="ECO:0007669"/>
    <property type="project" value="InterPro"/>
</dbReference>
<dbReference type="InterPro" id="IPR036388">
    <property type="entry name" value="WH-like_DNA-bd_sf"/>
</dbReference>
<dbReference type="PANTHER" id="PTHR23155:SF1185">
    <property type="entry name" value="DISEASE RESISTANCE RPP8-LIKE PROTEIN 3-RELATED"/>
    <property type="match status" value="1"/>
</dbReference>
<dbReference type="Gene3D" id="1.10.10.10">
    <property type="entry name" value="Winged helix-like DNA-binding domain superfamily/Winged helix DNA-binding domain"/>
    <property type="match status" value="1"/>
</dbReference>
<evidence type="ECO:0000313" key="4">
    <source>
        <dbReference type="EMBL" id="KAK9287205.1"/>
    </source>
</evidence>
<sequence>MWVGFRINIAMEELGRKMVGRCAGLPLAIIVLGGILATKHALNQWDIVHENIKLYLRRGKFRDQQQSGVSEVLALSYHELPYQLKPCFLHLSNFREDIDIHTKKLVRIWVAEGLVSPMLEGEGTMEDVAECYLGELLDRCMVQVGLRGSTGSIQTVRLHGLM</sequence>
<name>A0AAP0RXV0_LIQFO</name>
<dbReference type="Gene3D" id="1.10.8.430">
    <property type="entry name" value="Helical domain of apoptotic protease-activating factors"/>
    <property type="match status" value="1"/>
</dbReference>
<dbReference type="EMBL" id="JBBPBK010000004">
    <property type="protein sequence ID" value="KAK9287205.1"/>
    <property type="molecule type" value="Genomic_DNA"/>
</dbReference>
<evidence type="ECO:0000256" key="1">
    <source>
        <dbReference type="ARBA" id="ARBA00022737"/>
    </source>
</evidence>
<dbReference type="InterPro" id="IPR058922">
    <property type="entry name" value="WHD_DRP"/>
</dbReference>
<keyword evidence="1" id="KW-0677">Repeat</keyword>
<reference evidence="4 5" key="1">
    <citation type="journal article" date="2024" name="Plant J.">
        <title>Genome sequences and population genomics reveal climatic adaptation and genomic divergence between two closely related sweetgum species.</title>
        <authorList>
            <person name="Xu W.Q."/>
            <person name="Ren C.Q."/>
            <person name="Zhang X.Y."/>
            <person name="Comes H.P."/>
            <person name="Liu X.H."/>
            <person name="Li Y.G."/>
            <person name="Kettle C.J."/>
            <person name="Jalonen R."/>
            <person name="Gaisberger H."/>
            <person name="Ma Y.Z."/>
            <person name="Qiu Y.X."/>
        </authorList>
    </citation>
    <scope>NUCLEOTIDE SEQUENCE [LARGE SCALE GENOMIC DNA]</scope>
    <source>
        <strain evidence="4">Hangzhou</strain>
    </source>
</reference>
<dbReference type="InterPro" id="IPR042197">
    <property type="entry name" value="Apaf_helical"/>
</dbReference>
<dbReference type="GO" id="GO:0098542">
    <property type="term" value="P:defense response to other organism"/>
    <property type="evidence" value="ECO:0007669"/>
    <property type="project" value="TreeGrafter"/>
</dbReference>
<proteinExistence type="predicted"/>
<evidence type="ECO:0000256" key="2">
    <source>
        <dbReference type="ARBA" id="ARBA00022821"/>
    </source>
</evidence>
<organism evidence="4 5">
    <name type="scientific">Liquidambar formosana</name>
    <name type="common">Formosan gum</name>
    <dbReference type="NCBI Taxonomy" id="63359"/>
    <lineage>
        <taxon>Eukaryota</taxon>
        <taxon>Viridiplantae</taxon>
        <taxon>Streptophyta</taxon>
        <taxon>Embryophyta</taxon>
        <taxon>Tracheophyta</taxon>
        <taxon>Spermatophyta</taxon>
        <taxon>Magnoliopsida</taxon>
        <taxon>eudicotyledons</taxon>
        <taxon>Gunneridae</taxon>
        <taxon>Pentapetalae</taxon>
        <taxon>Saxifragales</taxon>
        <taxon>Altingiaceae</taxon>
        <taxon>Liquidambar</taxon>
    </lineage>
</organism>
<accession>A0AAP0RXV0</accession>
<dbReference type="InterPro" id="IPR044974">
    <property type="entry name" value="Disease_R_plants"/>
</dbReference>
<dbReference type="InterPro" id="IPR027417">
    <property type="entry name" value="P-loop_NTPase"/>
</dbReference>
<comment type="caution">
    <text evidence="4">The sequence shown here is derived from an EMBL/GenBank/DDBJ whole genome shotgun (WGS) entry which is preliminary data.</text>
</comment>
<keyword evidence="5" id="KW-1185">Reference proteome</keyword>
<gene>
    <name evidence="4" type="ORF">L1049_015617</name>
</gene>
<dbReference type="Proteomes" id="UP001415857">
    <property type="component" value="Unassembled WGS sequence"/>
</dbReference>
<dbReference type="AlphaFoldDB" id="A0AAP0RXV0"/>
<keyword evidence="2" id="KW-0611">Plant defense</keyword>
<evidence type="ECO:0000259" key="3">
    <source>
        <dbReference type="Pfam" id="PF23559"/>
    </source>
</evidence>
<dbReference type="PANTHER" id="PTHR23155">
    <property type="entry name" value="DISEASE RESISTANCE PROTEIN RP"/>
    <property type="match status" value="1"/>
</dbReference>
<dbReference type="FunFam" id="1.10.10.10:FF:000322">
    <property type="entry name" value="Probable disease resistance protein At1g63360"/>
    <property type="match status" value="1"/>
</dbReference>
<protein>
    <recommendedName>
        <fullName evidence="3">Disease resistance protein winged helix domain-containing protein</fullName>
    </recommendedName>
</protein>
<evidence type="ECO:0000313" key="5">
    <source>
        <dbReference type="Proteomes" id="UP001415857"/>
    </source>
</evidence>
<feature type="domain" description="Disease resistance protein winged helix" evidence="3">
    <location>
        <begin position="94"/>
        <end position="162"/>
    </location>
</feature>
<dbReference type="Pfam" id="PF23559">
    <property type="entry name" value="WHD_DRP"/>
    <property type="match status" value="1"/>
</dbReference>
<dbReference type="SUPFAM" id="SSF52540">
    <property type="entry name" value="P-loop containing nucleoside triphosphate hydrolases"/>
    <property type="match status" value="1"/>
</dbReference>